<name>A0A2V2VHE4_TRYCR</name>
<evidence type="ECO:0000256" key="1">
    <source>
        <dbReference type="SAM" id="MobiDB-lite"/>
    </source>
</evidence>
<accession>A0A2V2VHE4</accession>
<protein>
    <recommendedName>
        <fullName evidence="2">VWFA domain-containing protein</fullName>
    </recommendedName>
</protein>
<evidence type="ECO:0000313" key="3">
    <source>
        <dbReference type="EMBL" id="PWU94618.1"/>
    </source>
</evidence>
<dbReference type="Proteomes" id="UP000246121">
    <property type="component" value="Unassembled WGS sequence"/>
</dbReference>
<organism evidence="3 4">
    <name type="scientific">Trypanosoma cruzi</name>
    <dbReference type="NCBI Taxonomy" id="5693"/>
    <lineage>
        <taxon>Eukaryota</taxon>
        <taxon>Discoba</taxon>
        <taxon>Euglenozoa</taxon>
        <taxon>Kinetoplastea</taxon>
        <taxon>Metakinetoplastina</taxon>
        <taxon>Trypanosomatida</taxon>
        <taxon>Trypanosomatidae</taxon>
        <taxon>Trypanosoma</taxon>
        <taxon>Schizotrypanum</taxon>
    </lineage>
</organism>
<dbReference type="VEuPathDB" id="TriTrypDB:C4B63_25g305"/>
<comment type="caution">
    <text evidence="3">The sequence shown here is derived from an EMBL/GenBank/DDBJ whole genome shotgun (WGS) entry which is preliminary data.</text>
</comment>
<feature type="compositionally biased region" description="Low complexity" evidence="1">
    <location>
        <begin position="666"/>
        <end position="685"/>
    </location>
</feature>
<reference evidence="3 4" key="1">
    <citation type="journal article" date="2018" name="Microb. Genom.">
        <title>Expanding an expanded genome: long-read sequencing of Trypanosoma cruzi.</title>
        <authorList>
            <person name="Berna L."/>
            <person name="Rodriguez M."/>
            <person name="Chiribao M.L."/>
            <person name="Parodi-Talice A."/>
            <person name="Pita S."/>
            <person name="Rijo G."/>
            <person name="Alvarez-Valin F."/>
            <person name="Robello C."/>
        </authorList>
    </citation>
    <scope>NUCLEOTIDE SEQUENCE [LARGE SCALE GENOMIC DNA]</scope>
    <source>
        <strain evidence="3 4">Dm28c</strain>
    </source>
</reference>
<feature type="region of interest" description="Disordered" evidence="1">
    <location>
        <begin position="662"/>
        <end position="685"/>
    </location>
</feature>
<dbReference type="EMBL" id="PRFA01000025">
    <property type="protein sequence ID" value="PWU94618.1"/>
    <property type="molecule type" value="Genomic_DNA"/>
</dbReference>
<feature type="domain" description="VWFA" evidence="2">
    <location>
        <begin position="295"/>
        <end position="459"/>
    </location>
</feature>
<dbReference type="PANTHER" id="PTHR45737">
    <property type="entry name" value="VON WILLEBRAND FACTOR A DOMAIN-CONTAINING PROTEIN 5A"/>
    <property type="match status" value="1"/>
</dbReference>
<gene>
    <name evidence="3" type="ORF">C4B63_25g305</name>
</gene>
<dbReference type="VEuPathDB" id="TriTrypDB:TCSYLVIO_010346"/>
<dbReference type="VEuPathDB" id="TriTrypDB:C3747_35g130"/>
<dbReference type="VEuPathDB" id="TriTrypDB:TcBrA4_0134050"/>
<dbReference type="VEuPathDB" id="TriTrypDB:TCDM_05909"/>
<sequence length="836" mass="91670">MTIQHFAYSTSPNRDHGVLAASTFAPLTLRGCVVEADVRGNCARVNLRYEYENKTGMDQRVIAAYPLPIAWDLMSCRADYFGDCVLTEYSGTVPLRSSADAGAAGLPGPKSDHSVWTVASQQLPWVIDVGSTVLIAATYHVPLDVTRWRGVVRIHLPAELFPDFKKPPQPTLDYASLFDMNLQAKLPSGWKIQAKCDMFVPLAGAVRLRPAEEETLVRVDYIGDSGFSLEYTAPLTKRLPDGFEIECVVQGTAEPLRFFLAKDVGTLVQDVDRHAFTLSLTPQLEGRPGCITNAELVLVVDSHSRQSCEAMANGILVGMRGLPESVFLNVVVVGEKKDVSPWQCGAVALCDVQLEQLFAFIAESKPQEANSGASNFHRTLRDVMSQEALSLCGSVPTGYVRHVIVMSDEGGMRYATETIEAVTRHRRNMCFSAIGLLASGTLDAPTLRLLAEEGGGLYRDVADAKTFPEILVDMLSHLAVPTLTDIVLCFDEPEVRLSIGQTMPAVAQGTQRFVHGLAPASLETLGAYATGRIGQTVVEYVGKGNVQDLIFTSEAEPRNALSVGLFHLAAASARVRYLIDARALSALSVAEMEEVARLSKTFSLPSPYTEMLQRRPTTAANVQRREVRNVVAVRYVPRSWTYARTMTRYRQRRLAEGLIDGRPKVQQGITQQPEQEQKQPQQQPGLLKTSGTFAAFVPPPTCREFIRAIVVDVAESVVAEPSLKRLTALQTADGSFPLNSILGISVGVSLDRLEREFPLTGFGISEDLTAGREYLRNHERFWATAIAVAAMELQSFATTAMAYRRALTYMKAHDSEGKLLRRAREIIGKSPQESST</sequence>
<evidence type="ECO:0000259" key="2">
    <source>
        <dbReference type="Pfam" id="PF13768"/>
    </source>
</evidence>
<dbReference type="VEuPathDB" id="TriTrypDB:ECC02_006505"/>
<dbReference type="VEuPathDB" id="TriTrypDB:TcCLB.511239.30"/>
<dbReference type="VEuPathDB" id="TriTrypDB:TcCLB.506605.40"/>
<dbReference type="VEuPathDB" id="TriTrypDB:BCY84_20338"/>
<dbReference type="VEuPathDB" id="TriTrypDB:Tc_MARK_7867"/>
<dbReference type="AlphaFoldDB" id="A0A2V2VHE4"/>
<dbReference type="Gene3D" id="3.40.50.410">
    <property type="entry name" value="von Willebrand factor, type A domain"/>
    <property type="match status" value="1"/>
</dbReference>
<dbReference type="InterPro" id="IPR036465">
    <property type="entry name" value="vWFA_dom_sf"/>
</dbReference>
<proteinExistence type="predicted"/>
<dbReference type="Pfam" id="PF13768">
    <property type="entry name" value="VWA_3"/>
    <property type="match status" value="1"/>
</dbReference>
<dbReference type="VEuPathDB" id="TriTrypDB:TcCL_NonESM04473"/>
<dbReference type="PANTHER" id="PTHR45737:SF6">
    <property type="entry name" value="VON WILLEBRAND FACTOR A DOMAIN-CONTAINING PROTEIN 5A"/>
    <property type="match status" value="1"/>
</dbReference>
<evidence type="ECO:0000313" key="4">
    <source>
        <dbReference type="Proteomes" id="UP000246121"/>
    </source>
</evidence>
<dbReference type="VEuPathDB" id="TriTrypDB:TcG_03970"/>
<dbReference type="InterPro" id="IPR002035">
    <property type="entry name" value="VWF_A"/>
</dbReference>